<evidence type="ECO:0000256" key="14">
    <source>
        <dbReference type="SAM" id="Phobius"/>
    </source>
</evidence>
<evidence type="ECO:0000256" key="8">
    <source>
        <dbReference type="ARBA" id="ARBA00022824"/>
    </source>
</evidence>
<keyword evidence="10 14" id="KW-1133">Transmembrane helix</keyword>
<evidence type="ECO:0000313" key="19">
    <source>
        <dbReference type="Proteomes" id="UP000694941"/>
    </source>
</evidence>
<evidence type="ECO:0000259" key="17">
    <source>
        <dbReference type="Pfam" id="PF22248"/>
    </source>
</evidence>
<keyword evidence="9" id="KW-0862">Zinc</keyword>
<evidence type="ECO:0000256" key="4">
    <source>
        <dbReference type="ARBA" id="ARBA00022670"/>
    </source>
</evidence>
<dbReference type="GeneID" id="106458508"/>
<comment type="similarity">
    <text evidence="3">Belongs to the peptidase M28 family.</text>
</comment>
<protein>
    <submittedName>
        <fullName evidence="20">Endoplasmic reticulum metallopeptidase 1-like</fullName>
    </submittedName>
</protein>
<sequence length="872" mass="98526">MFLGAFYTFILFVVLLCEGYLPAPKSIDDVAGTTTSKQYRLFTDNEDNSQFPPQYLMNRFSEERTRNVLNELISIGPRPTGSYENEVLAFDFIKRQLEFIKSQAENVHVFNIDVQKTTGSFFLKFGDGFTSYYRNVKNVIAKIGPHNSTGKSLLVNCHFDTVPTSPGASDDSVNCATMLEILMVLSNQNRSLPHSIVFLFNGAEENILQGAHGFITQHRWAKEIQAFINLEACGAGGRDMLFQAGPEHPWIVQAYADGAKFPFGSIIAQEVFQSGVVPADTDFRIFTEFGGIPGLDFAYVRNGYVYHTKYDRPEFINEGSIQRTGENMLGLIHNILKSPHFNHPLEYRSSKLVFFDVLGLFMITYSASLGTIMNESIAILTVLEILLKIRLRMDKINTTASQEASRLLIAISITLASAVLALCVNLAIAAVLGAVGYSMTWYNRPYWILGVYFFPAVSCLILVHWFVTLQRRQAKGSDWEAEELYYDAIRVIWAVIICLMTRFDIHSAYLPTVLLLFTTTIRSLGGRLCISARTKGAHMKLIMVHLSSQAIPLVIILYNCWQVYLVFVPIMGRTGAQVNPDLFIGAVTAIVAYICTSYMLTLVHVARYVLQTVGVLFLLFISCLCIVCLSPLGFPYSEDATSPAPQKYIIAHVERNFHNKSGELLLSDGGFWVVPLDHNGPYSLFPFVPELQDAELVDCVIHPYCGMPYYLPFVSKLKKSYYLKGSKPKIHTPFKLELIGRKTLNPDLRQLKFRVTGPTHMAIILCPVEKVILLRWSLTYSLPHPGVVTWKKRPVYFIYYSHGEATTPWEFWIDLEVPSDFTSDQPIVDIMFNTHYLHGSDMIGEDLQKLLKKMPPWTHVTAWTSTLQSYIF</sequence>
<feature type="transmembrane region" description="Helical" evidence="14">
    <location>
        <begin position="484"/>
        <end position="503"/>
    </location>
</feature>
<feature type="domain" description="Endoplasmic reticulum metallopeptidase 1-like C-terminal" evidence="17">
    <location>
        <begin position="643"/>
        <end position="870"/>
    </location>
</feature>
<evidence type="ECO:0000256" key="1">
    <source>
        <dbReference type="ARBA" id="ARBA00001947"/>
    </source>
</evidence>
<keyword evidence="15" id="KW-0732">Signal</keyword>
<evidence type="ECO:0000313" key="20">
    <source>
        <dbReference type="RefSeq" id="XP_022240452.1"/>
    </source>
</evidence>
<keyword evidence="5 14" id="KW-0812">Transmembrane</keyword>
<comment type="subcellular location">
    <subcellularLocation>
        <location evidence="2">Endoplasmic reticulum membrane</location>
        <topology evidence="2">Multi-pass membrane protein</topology>
    </subcellularLocation>
</comment>
<feature type="transmembrane region" description="Helical" evidence="14">
    <location>
        <begin position="582"/>
        <end position="603"/>
    </location>
</feature>
<feature type="transmembrane region" description="Helical" evidence="14">
    <location>
        <begin position="446"/>
        <end position="463"/>
    </location>
</feature>
<feature type="domain" description="Peptidase M28" evidence="16">
    <location>
        <begin position="138"/>
        <end position="330"/>
    </location>
</feature>
<dbReference type="SUPFAM" id="SSF53187">
    <property type="entry name" value="Zn-dependent exopeptidases"/>
    <property type="match status" value="1"/>
</dbReference>
<evidence type="ECO:0000256" key="2">
    <source>
        <dbReference type="ARBA" id="ARBA00004477"/>
    </source>
</evidence>
<feature type="domain" description="Endoplasmic reticulum metallopeptidase 1/1-A TM" evidence="18">
    <location>
        <begin position="406"/>
        <end position="628"/>
    </location>
</feature>
<keyword evidence="13" id="KW-0325">Glycoprotein</keyword>
<evidence type="ECO:0000256" key="7">
    <source>
        <dbReference type="ARBA" id="ARBA00022801"/>
    </source>
</evidence>
<evidence type="ECO:0000256" key="11">
    <source>
        <dbReference type="ARBA" id="ARBA00023049"/>
    </source>
</evidence>
<keyword evidence="19" id="KW-1185">Reference proteome</keyword>
<keyword evidence="7" id="KW-0378">Hydrolase</keyword>
<proteinExistence type="inferred from homology"/>
<evidence type="ECO:0000256" key="15">
    <source>
        <dbReference type="SAM" id="SignalP"/>
    </source>
</evidence>
<dbReference type="Pfam" id="PF04389">
    <property type="entry name" value="Peptidase_M28"/>
    <property type="match status" value="1"/>
</dbReference>
<name>A0ABM1S9Z7_LIMPO</name>
<dbReference type="RefSeq" id="XP_022240452.1">
    <property type="nucleotide sequence ID" value="XM_022384744.1"/>
</dbReference>
<dbReference type="InterPro" id="IPR053973">
    <property type="entry name" value="ERMP1-like_C"/>
</dbReference>
<keyword evidence="8" id="KW-0256">Endoplasmic reticulum</keyword>
<feature type="signal peptide" evidence="15">
    <location>
        <begin position="1"/>
        <end position="19"/>
    </location>
</feature>
<evidence type="ECO:0000256" key="3">
    <source>
        <dbReference type="ARBA" id="ARBA00010918"/>
    </source>
</evidence>
<dbReference type="InterPro" id="IPR048024">
    <property type="entry name" value="Fxna-like_M28_dom"/>
</dbReference>
<dbReference type="CDD" id="cd03875">
    <property type="entry name" value="M28_Fxna_like"/>
    <property type="match status" value="1"/>
</dbReference>
<evidence type="ECO:0000259" key="16">
    <source>
        <dbReference type="Pfam" id="PF04389"/>
    </source>
</evidence>
<evidence type="ECO:0000256" key="6">
    <source>
        <dbReference type="ARBA" id="ARBA00022723"/>
    </source>
</evidence>
<dbReference type="PANTHER" id="PTHR12147:SF22">
    <property type="entry name" value="ENDOPLASMIC RETICULUM METALLOPEPTIDASE 1"/>
    <property type="match status" value="1"/>
</dbReference>
<evidence type="ECO:0000256" key="5">
    <source>
        <dbReference type="ARBA" id="ARBA00022692"/>
    </source>
</evidence>
<dbReference type="InterPro" id="IPR045175">
    <property type="entry name" value="M28_fam"/>
</dbReference>
<feature type="transmembrane region" description="Helical" evidence="14">
    <location>
        <begin position="357"/>
        <end position="387"/>
    </location>
</feature>
<dbReference type="Pfam" id="PF22248">
    <property type="entry name" value="ERMP1_C"/>
    <property type="match status" value="1"/>
</dbReference>
<evidence type="ECO:0000256" key="10">
    <source>
        <dbReference type="ARBA" id="ARBA00022989"/>
    </source>
</evidence>
<evidence type="ECO:0000256" key="13">
    <source>
        <dbReference type="ARBA" id="ARBA00023180"/>
    </source>
</evidence>
<keyword evidence="6" id="KW-0479">Metal-binding</keyword>
<gene>
    <name evidence="20" type="primary">LOC106458508</name>
</gene>
<comment type="cofactor">
    <cofactor evidence="1">
        <name>Zn(2+)</name>
        <dbReference type="ChEBI" id="CHEBI:29105"/>
    </cofactor>
</comment>
<keyword evidence="11" id="KW-0482">Metalloprotease</keyword>
<reference evidence="20" key="1">
    <citation type="submission" date="2025-08" db="UniProtKB">
        <authorList>
            <consortium name="RefSeq"/>
        </authorList>
    </citation>
    <scope>IDENTIFICATION</scope>
    <source>
        <tissue evidence="20">Muscle</tissue>
    </source>
</reference>
<dbReference type="Gene3D" id="3.40.630.10">
    <property type="entry name" value="Zn peptidases"/>
    <property type="match status" value="1"/>
</dbReference>
<feature type="transmembrane region" description="Helical" evidence="14">
    <location>
        <begin position="407"/>
        <end position="434"/>
    </location>
</feature>
<dbReference type="InterPro" id="IPR053974">
    <property type="entry name" value="ERMP1_1-A_TM"/>
</dbReference>
<organism evidence="19 20">
    <name type="scientific">Limulus polyphemus</name>
    <name type="common">Atlantic horseshoe crab</name>
    <dbReference type="NCBI Taxonomy" id="6850"/>
    <lineage>
        <taxon>Eukaryota</taxon>
        <taxon>Metazoa</taxon>
        <taxon>Ecdysozoa</taxon>
        <taxon>Arthropoda</taxon>
        <taxon>Chelicerata</taxon>
        <taxon>Merostomata</taxon>
        <taxon>Xiphosura</taxon>
        <taxon>Limulidae</taxon>
        <taxon>Limulus</taxon>
    </lineage>
</organism>
<accession>A0ABM1S9Z7</accession>
<keyword evidence="12 14" id="KW-0472">Membrane</keyword>
<dbReference type="PANTHER" id="PTHR12147">
    <property type="entry name" value="METALLOPEPTIDASE M28 FAMILY MEMBER"/>
    <property type="match status" value="1"/>
</dbReference>
<dbReference type="Pfam" id="PF22249">
    <property type="entry name" value="ERMP1-TM"/>
    <property type="match status" value="1"/>
</dbReference>
<feature type="transmembrane region" description="Helical" evidence="14">
    <location>
        <begin position="509"/>
        <end position="530"/>
    </location>
</feature>
<dbReference type="Proteomes" id="UP000694941">
    <property type="component" value="Unplaced"/>
</dbReference>
<keyword evidence="4" id="KW-0645">Protease</keyword>
<evidence type="ECO:0000256" key="12">
    <source>
        <dbReference type="ARBA" id="ARBA00023136"/>
    </source>
</evidence>
<dbReference type="InterPro" id="IPR007484">
    <property type="entry name" value="Peptidase_M28"/>
</dbReference>
<evidence type="ECO:0000256" key="9">
    <source>
        <dbReference type="ARBA" id="ARBA00022833"/>
    </source>
</evidence>
<feature type="transmembrane region" description="Helical" evidence="14">
    <location>
        <begin position="615"/>
        <end position="636"/>
    </location>
</feature>
<feature type="transmembrane region" description="Helical" evidence="14">
    <location>
        <begin position="550"/>
        <end position="570"/>
    </location>
</feature>
<feature type="chain" id="PRO_5046489541" evidence="15">
    <location>
        <begin position="20"/>
        <end position="872"/>
    </location>
</feature>
<evidence type="ECO:0000259" key="18">
    <source>
        <dbReference type="Pfam" id="PF22249"/>
    </source>
</evidence>